<evidence type="ECO:0000256" key="7">
    <source>
        <dbReference type="ARBA" id="ARBA00022989"/>
    </source>
</evidence>
<evidence type="ECO:0000259" key="12">
    <source>
        <dbReference type="Pfam" id="PF16192"/>
    </source>
</evidence>
<gene>
    <name evidence="13" type="ORF">NI17_022620</name>
</gene>
<comment type="function">
    <text evidence="10">Protein O-mannosyltransferase that catalyzes the transfer of a single mannose residue from a polyprenol phospho-mannosyl lipidic donor to the hydroxyl group of selected serine and threonine residues in acceptor proteins.</text>
</comment>
<evidence type="ECO:0000256" key="10">
    <source>
        <dbReference type="RuleBase" id="RU367007"/>
    </source>
</evidence>
<dbReference type="Proteomes" id="UP000265719">
    <property type="component" value="Chromosome"/>
</dbReference>
<evidence type="ECO:0000256" key="9">
    <source>
        <dbReference type="ARBA" id="ARBA00093617"/>
    </source>
</evidence>
<keyword evidence="10" id="KW-1003">Cell membrane</keyword>
<dbReference type="PANTHER" id="PTHR10050">
    <property type="entry name" value="DOLICHYL-PHOSPHATE-MANNOSE--PROTEIN MANNOSYLTRANSFERASE"/>
    <property type="match status" value="1"/>
</dbReference>
<feature type="transmembrane region" description="Helical" evidence="10">
    <location>
        <begin position="135"/>
        <end position="156"/>
    </location>
</feature>
<evidence type="ECO:0000256" key="1">
    <source>
        <dbReference type="ARBA" id="ARBA00004127"/>
    </source>
</evidence>
<evidence type="ECO:0000256" key="8">
    <source>
        <dbReference type="ARBA" id="ARBA00023136"/>
    </source>
</evidence>
<organism evidence="13 14">
    <name type="scientific">Thermobifida halotolerans</name>
    <dbReference type="NCBI Taxonomy" id="483545"/>
    <lineage>
        <taxon>Bacteria</taxon>
        <taxon>Bacillati</taxon>
        <taxon>Actinomycetota</taxon>
        <taxon>Actinomycetes</taxon>
        <taxon>Streptosporangiales</taxon>
        <taxon>Nocardiopsidaceae</taxon>
        <taxon>Thermobifida</taxon>
    </lineage>
</organism>
<feature type="transmembrane region" description="Helical" evidence="10">
    <location>
        <begin position="474"/>
        <end position="491"/>
    </location>
</feature>
<comment type="pathway">
    <text evidence="2 10">Protein modification; protein glycosylation.</text>
</comment>
<comment type="subcellular location">
    <subcellularLocation>
        <location evidence="10">Cell membrane</location>
    </subcellularLocation>
    <subcellularLocation>
        <location evidence="1">Endomembrane system</location>
        <topology evidence="1">Multi-pass membrane protein</topology>
    </subcellularLocation>
</comment>
<evidence type="ECO:0000256" key="6">
    <source>
        <dbReference type="ARBA" id="ARBA00022692"/>
    </source>
</evidence>
<dbReference type="GO" id="GO:0005886">
    <property type="term" value="C:plasma membrane"/>
    <property type="evidence" value="ECO:0007669"/>
    <property type="project" value="UniProtKB-SubCell"/>
</dbReference>
<keyword evidence="14" id="KW-1185">Reference proteome</keyword>
<accession>A0A399G0Z7</accession>
<name>A0A399G0Z7_9ACTN</name>
<evidence type="ECO:0000256" key="3">
    <source>
        <dbReference type="ARBA" id="ARBA00007222"/>
    </source>
</evidence>
<evidence type="ECO:0000256" key="5">
    <source>
        <dbReference type="ARBA" id="ARBA00022679"/>
    </source>
</evidence>
<dbReference type="GO" id="GO:0012505">
    <property type="term" value="C:endomembrane system"/>
    <property type="evidence" value="ECO:0007669"/>
    <property type="project" value="UniProtKB-SubCell"/>
</dbReference>
<dbReference type="InterPro" id="IPR032421">
    <property type="entry name" value="PMT_4TMC"/>
</dbReference>
<feature type="transmembrane region" description="Helical" evidence="10">
    <location>
        <begin position="163"/>
        <end position="180"/>
    </location>
</feature>
<feature type="transmembrane region" description="Helical" evidence="10">
    <location>
        <begin position="186"/>
        <end position="205"/>
    </location>
</feature>
<feature type="domain" description="Protein O-mannosyl-transferase C-terminal four TM" evidence="12">
    <location>
        <begin position="416"/>
        <end position="602"/>
    </location>
</feature>
<keyword evidence="8 10" id="KW-0472">Membrane</keyword>
<feature type="domain" description="ArnT-like N-terminal" evidence="11">
    <location>
        <begin position="105"/>
        <end position="204"/>
    </location>
</feature>
<feature type="transmembrane region" description="Helical" evidence="10">
    <location>
        <begin position="556"/>
        <end position="580"/>
    </location>
</feature>
<evidence type="ECO:0000256" key="4">
    <source>
        <dbReference type="ARBA" id="ARBA00022676"/>
    </source>
</evidence>
<dbReference type="OrthoDB" id="9776737at2"/>
<dbReference type="AlphaFoldDB" id="A0A399G0Z7"/>
<reference evidence="13" key="1">
    <citation type="submission" date="2020-10" db="EMBL/GenBank/DDBJ databases">
        <title>De novo genome project of the cellulose decomposer Thermobifida halotolerans type strain.</title>
        <authorList>
            <person name="Nagy I."/>
            <person name="Horvath B."/>
            <person name="Kukolya J."/>
            <person name="Nagy I."/>
            <person name="Orsini M."/>
        </authorList>
    </citation>
    <scope>NUCLEOTIDE SEQUENCE</scope>
    <source>
        <strain evidence="13">DSM 44931</strain>
    </source>
</reference>
<dbReference type="KEGG" id="thao:NI17_022620"/>
<keyword evidence="4 10" id="KW-0328">Glycosyltransferase</keyword>
<comment type="similarity">
    <text evidence="3 10">Belongs to the glycosyltransferase 39 family.</text>
</comment>
<evidence type="ECO:0000313" key="14">
    <source>
        <dbReference type="Proteomes" id="UP000265719"/>
    </source>
</evidence>
<protein>
    <recommendedName>
        <fullName evidence="9 10">Polyprenol-phosphate-mannose--protein mannosyltransferase</fullName>
        <ecNumber evidence="10">2.4.1.-</ecNumber>
    </recommendedName>
</protein>
<dbReference type="EC" id="2.4.1.-" evidence="10"/>
<dbReference type="Pfam" id="PF02366">
    <property type="entry name" value="PMT"/>
    <property type="match status" value="1"/>
</dbReference>
<keyword evidence="6 10" id="KW-0812">Transmembrane</keyword>
<dbReference type="InterPro" id="IPR027005">
    <property type="entry name" value="PMT-like"/>
</dbReference>
<dbReference type="PANTHER" id="PTHR10050:SF46">
    <property type="entry name" value="PROTEIN O-MANNOSYL-TRANSFERASE 2"/>
    <property type="match status" value="1"/>
</dbReference>
<dbReference type="RefSeq" id="WP_068687418.1">
    <property type="nucleotide sequence ID" value="NZ_CP063196.1"/>
</dbReference>
<feature type="transmembrane region" description="Helical" evidence="10">
    <location>
        <begin position="521"/>
        <end position="544"/>
    </location>
</feature>
<dbReference type="InterPro" id="IPR003342">
    <property type="entry name" value="ArnT-like_N"/>
</dbReference>
<feature type="transmembrane region" description="Helical" evidence="10">
    <location>
        <begin position="33"/>
        <end position="52"/>
    </location>
</feature>
<dbReference type="EMBL" id="CP063196">
    <property type="protein sequence ID" value="UOE19476.1"/>
    <property type="molecule type" value="Genomic_DNA"/>
</dbReference>
<evidence type="ECO:0000259" key="11">
    <source>
        <dbReference type="Pfam" id="PF02366"/>
    </source>
</evidence>
<evidence type="ECO:0000256" key="2">
    <source>
        <dbReference type="ARBA" id="ARBA00004922"/>
    </source>
</evidence>
<sequence length="610" mass="66935">MSTTALLDEVPPPPSKRPSLRERLVPEMPAPAWAGWVAALLVAAFAGALRFIRLGEPDQIYFDETYYAKDAFALREYGYEHETVDNADELLNHGASEIFSGGGDFVVHPPFGKWLIALGDTLWGLLSFGESMTPTGWRIAAALFGALSVLLLVRIALRMTRSVLLGASAGVIMAVDGLHFTLSRIAMVDIFLTFWILAGFGCLVIDRDRARARLASATEAGRGTVSAFAVFWWTLVSDAARALAPAPVPAAAVETAEQAGPQPRPGLRQRWAAAAAARLERARSPEGVAVRWLGVRWWRIAAGVCLGLACGTKWTALFYLAAFGLLTVAWDYGARRSVGQRRVWGRWLSFDAIPAFFQTVGVAVVVYLTTWTGWLLTDGGWGRQWANQTPQVGSYTGFLPDPLREAANALISLGYYHWRIWSFHSDLNAGHDYASQPWEWLIMRTPVAFYYDGDVTGCGAASCSSAILSIGTPAVWWLSIVACVVMLGWWVTYRDWRAGAALLGVAAGWLPWFAFPERTMFLFYALPMLPFLVLAIVLMMGLLLGPAGDRPGFSPWSRVVGGVVYGVLMLLAIANFTYLYPVLSAEVIPHQEWADRMWFSTWIYGSGGGD</sequence>
<keyword evidence="5 10" id="KW-0808">Transferase</keyword>
<evidence type="ECO:0000313" key="13">
    <source>
        <dbReference type="EMBL" id="UOE19476.1"/>
    </source>
</evidence>
<proteinExistence type="inferred from homology"/>
<feature type="transmembrane region" description="Helical" evidence="10">
    <location>
        <begin position="355"/>
        <end position="376"/>
    </location>
</feature>
<feature type="transmembrane region" description="Helical" evidence="10">
    <location>
        <begin position="498"/>
        <end position="515"/>
    </location>
</feature>
<dbReference type="GO" id="GO:0004169">
    <property type="term" value="F:dolichyl-phosphate-mannose-protein mannosyltransferase activity"/>
    <property type="evidence" value="ECO:0007669"/>
    <property type="project" value="UniProtKB-UniRule"/>
</dbReference>
<keyword evidence="7 10" id="KW-1133">Transmembrane helix</keyword>
<dbReference type="Pfam" id="PF16192">
    <property type="entry name" value="PMT_4TMC"/>
    <property type="match status" value="1"/>
</dbReference>